<dbReference type="Proteomes" id="UP001303473">
    <property type="component" value="Unassembled WGS sequence"/>
</dbReference>
<evidence type="ECO:0000313" key="1">
    <source>
        <dbReference type="EMBL" id="KAK3939833.1"/>
    </source>
</evidence>
<dbReference type="EMBL" id="MU853804">
    <property type="protein sequence ID" value="KAK3939833.1"/>
    <property type="molecule type" value="Genomic_DNA"/>
</dbReference>
<protein>
    <submittedName>
        <fullName evidence="1">Uncharacterized protein</fullName>
    </submittedName>
</protein>
<dbReference type="AlphaFoldDB" id="A0AAN6N8S4"/>
<accession>A0AAN6N8S4</accession>
<reference evidence="2" key="1">
    <citation type="journal article" date="2023" name="Mol. Phylogenet. Evol.">
        <title>Genome-scale phylogeny and comparative genomics of the fungal order Sordariales.</title>
        <authorList>
            <person name="Hensen N."/>
            <person name="Bonometti L."/>
            <person name="Westerberg I."/>
            <person name="Brannstrom I.O."/>
            <person name="Guillou S."/>
            <person name="Cros-Aarteil S."/>
            <person name="Calhoun S."/>
            <person name="Haridas S."/>
            <person name="Kuo A."/>
            <person name="Mondo S."/>
            <person name="Pangilinan J."/>
            <person name="Riley R."/>
            <person name="LaButti K."/>
            <person name="Andreopoulos B."/>
            <person name="Lipzen A."/>
            <person name="Chen C."/>
            <person name="Yan M."/>
            <person name="Daum C."/>
            <person name="Ng V."/>
            <person name="Clum A."/>
            <person name="Steindorff A."/>
            <person name="Ohm R.A."/>
            <person name="Martin F."/>
            <person name="Silar P."/>
            <person name="Natvig D.O."/>
            <person name="Lalanne C."/>
            <person name="Gautier V."/>
            <person name="Ament-Velasquez S.L."/>
            <person name="Kruys A."/>
            <person name="Hutchinson M.I."/>
            <person name="Powell A.J."/>
            <person name="Barry K."/>
            <person name="Miller A.N."/>
            <person name="Grigoriev I.V."/>
            <person name="Debuchy R."/>
            <person name="Gladieux P."/>
            <person name="Hiltunen Thoren M."/>
            <person name="Johannesson H."/>
        </authorList>
    </citation>
    <scope>NUCLEOTIDE SEQUENCE [LARGE SCALE GENOMIC DNA]</scope>
    <source>
        <strain evidence="2">CBS 340.73</strain>
    </source>
</reference>
<comment type="caution">
    <text evidence="1">The sequence shown here is derived from an EMBL/GenBank/DDBJ whole genome shotgun (WGS) entry which is preliminary data.</text>
</comment>
<evidence type="ECO:0000313" key="2">
    <source>
        <dbReference type="Proteomes" id="UP001303473"/>
    </source>
</evidence>
<name>A0AAN6N8S4_9PEZI</name>
<gene>
    <name evidence="1" type="ORF">QBC46DRAFT_408787</name>
</gene>
<organism evidence="1 2">
    <name type="scientific">Diplogelasinospora grovesii</name>
    <dbReference type="NCBI Taxonomy" id="303347"/>
    <lineage>
        <taxon>Eukaryota</taxon>
        <taxon>Fungi</taxon>
        <taxon>Dikarya</taxon>
        <taxon>Ascomycota</taxon>
        <taxon>Pezizomycotina</taxon>
        <taxon>Sordariomycetes</taxon>
        <taxon>Sordariomycetidae</taxon>
        <taxon>Sordariales</taxon>
        <taxon>Diplogelasinosporaceae</taxon>
        <taxon>Diplogelasinospora</taxon>
    </lineage>
</organism>
<sequence length="123" mass="14427">MQIDSRGRPGPVWVIYNFHRQQESDWLYDELSDEPSASERRIHIPVRHQDGQILPHIGRLTPASSKTFTLAKIANSFRDLGEGAQMAFDIHRDREYQIVRVRDYTSPSSDHYLLRQYIKDETT</sequence>
<keyword evidence="2" id="KW-1185">Reference proteome</keyword>
<proteinExistence type="predicted"/>